<dbReference type="NCBIfam" id="TIGR00157">
    <property type="entry name" value="ribosome small subunit-dependent GTPase A"/>
    <property type="match status" value="1"/>
</dbReference>
<evidence type="ECO:0000256" key="5">
    <source>
        <dbReference type="ARBA" id="ARBA00022741"/>
    </source>
</evidence>
<dbReference type="PROSITE" id="PS50936">
    <property type="entry name" value="ENGC_GTPASE"/>
    <property type="match status" value="1"/>
</dbReference>
<evidence type="ECO:0000256" key="4">
    <source>
        <dbReference type="ARBA" id="ARBA00022730"/>
    </source>
</evidence>
<dbReference type="EC" id="3.6.1.-" evidence="10"/>
<evidence type="ECO:0000313" key="13">
    <source>
        <dbReference type="EMBL" id="GJD59733.1"/>
    </source>
</evidence>
<evidence type="ECO:0000256" key="8">
    <source>
        <dbReference type="ARBA" id="ARBA00022884"/>
    </source>
</evidence>
<dbReference type="InterPro" id="IPR027417">
    <property type="entry name" value="P-loop_NTPase"/>
</dbReference>
<dbReference type="PANTHER" id="PTHR32120">
    <property type="entry name" value="SMALL RIBOSOMAL SUBUNIT BIOGENESIS GTPASE RSGA"/>
    <property type="match status" value="1"/>
</dbReference>
<dbReference type="InterPro" id="IPR010914">
    <property type="entry name" value="RsgA_GTPase_dom"/>
</dbReference>
<comment type="function">
    <text evidence="10">One of several proteins that assist in the late maturation steps of the functional core of the 30S ribosomal subunit. Helps release RbfA from mature subunits. May play a role in the assembly of ribosomal proteins into the subunit. Circularly permuted GTPase that catalyzes slow GTP hydrolysis, GTPase activity is stimulated by the 30S ribosomal subunit.</text>
</comment>
<accession>A0A564G8L6</accession>
<dbReference type="Gene3D" id="3.40.50.300">
    <property type="entry name" value="P-loop containing nucleotide triphosphate hydrolases"/>
    <property type="match status" value="1"/>
</dbReference>
<name>A0A564G8L6_9HYPH</name>
<evidence type="ECO:0000256" key="2">
    <source>
        <dbReference type="ARBA" id="ARBA00022517"/>
    </source>
</evidence>
<gene>
    <name evidence="10 14" type="primary">rsgA</name>
    <name evidence="13" type="ORF">IFDJLNFL_5664</name>
    <name evidence="14" type="ORF">MTDSW087_05629</name>
</gene>
<dbReference type="AlphaFoldDB" id="A0A564G8L6"/>
<reference evidence="13" key="3">
    <citation type="submission" date="2021-08" db="EMBL/GenBank/DDBJ databases">
        <authorList>
            <person name="Tani A."/>
            <person name="Ola A."/>
            <person name="Ogura Y."/>
            <person name="Katsura K."/>
            <person name="Hayashi T."/>
        </authorList>
    </citation>
    <scope>NUCLEOTIDE SEQUENCE</scope>
    <source>
        <strain evidence="13">DSM 22415</strain>
    </source>
</reference>
<dbReference type="GO" id="GO:0005737">
    <property type="term" value="C:cytoplasm"/>
    <property type="evidence" value="ECO:0007669"/>
    <property type="project" value="UniProtKB-SubCell"/>
</dbReference>
<dbReference type="EMBL" id="CABFVH010000075">
    <property type="protein sequence ID" value="VUF15881.1"/>
    <property type="molecule type" value="Genomic_DNA"/>
</dbReference>
<comment type="subcellular location">
    <subcellularLocation>
        <location evidence="10">Cytoplasm</location>
    </subcellularLocation>
</comment>
<keyword evidence="8 10" id="KW-0694">RNA-binding</keyword>
<dbReference type="GO" id="GO:0003924">
    <property type="term" value="F:GTPase activity"/>
    <property type="evidence" value="ECO:0007669"/>
    <property type="project" value="UniProtKB-UniRule"/>
</dbReference>
<comment type="similarity">
    <text evidence="10">Belongs to the TRAFAC class YlqF/YawG GTPase family. RsgA subfamily.</text>
</comment>
<comment type="subunit">
    <text evidence="10">Monomer. Associates with 30S ribosomal subunit, binds 16S rRNA.</text>
</comment>
<evidence type="ECO:0000313" key="14">
    <source>
        <dbReference type="EMBL" id="VUF15881.1"/>
    </source>
</evidence>
<dbReference type="EMBL" id="BPQI01000249">
    <property type="protein sequence ID" value="GJD59733.1"/>
    <property type="molecule type" value="Genomic_DNA"/>
</dbReference>
<keyword evidence="9 10" id="KW-0342">GTP-binding</keyword>
<keyword evidence="3 10" id="KW-0479">Metal-binding</keyword>
<proteinExistence type="inferred from homology"/>
<evidence type="ECO:0000313" key="16">
    <source>
        <dbReference type="Proteomes" id="UP001055303"/>
    </source>
</evidence>
<feature type="binding site" evidence="10">
    <location>
        <position position="362"/>
    </location>
    <ligand>
        <name>Zn(2+)</name>
        <dbReference type="ChEBI" id="CHEBI:29105"/>
    </ligand>
</feature>
<dbReference type="Gene3D" id="1.10.40.50">
    <property type="entry name" value="Probable gtpase engc, domain 3"/>
    <property type="match status" value="1"/>
</dbReference>
<dbReference type="GO" id="GO:0005525">
    <property type="term" value="F:GTP binding"/>
    <property type="evidence" value="ECO:0007669"/>
    <property type="project" value="UniProtKB-UniRule"/>
</dbReference>
<feature type="binding site" evidence="10">
    <location>
        <position position="368"/>
    </location>
    <ligand>
        <name>Zn(2+)</name>
        <dbReference type="ChEBI" id="CHEBI:29105"/>
    </ligand>
</feature>
<dbReference type="PROSITE" id="PS51721">
    <property type="entry name" value="G_CP"/>
    <property type="match status" value="1"/>
</dbReference>
<dbReference type="HAMAP" id="MF_01820">
    <property type="entry name" value="GTPase_RsgA"/>
    <property type="match status" value="1"/>
</dbReference>
<dbReference type="SUPFAM" id="SSF52540">
    <property type="entry name" value="P-loop containing nucleoside triphosphate hydrolases"/>
    <property type="match status" value="1"/>
</dbReference>
<dbReference type="GO" id="GO:0042274">
    <property type="term" value="P:ribosomal small subunit biogenesis"/>
    <property type="evidence" value="ECO:0007669"/>
    <property type="project" value="UniProtKB-UniRule"/>
</dbReference>
<keyword evidence="5 10" id="KW-0547">Nucleotide-binding</keyword>
<reference evidence="14 15" key="1">
    <citation type="submission" date="2019-06" db="EMBL/GenBank/DDBJ databases">
        <authorList>
            <person name="Rodrigo-Torres L."/>
            <person name="Arahal R. D."/>
            <person name="Lucena T."/>
        </authorList>
    </citation>
    <scope>NUCLEOTIDE SEQUENCE [LARGE SCALE GENOMIC DNA]</scope>
    <source>
        <strain evidence="14 15">SW08-7</strain>
    </source>
</reference>
<sequence>MRFRRRFNPDTAAFVSSAWDGSDQPGHRHDLPIHWVCRAGLCPDRSSRSLRIRCEPDAAGWPGVSCHVMGRSVIKHPTAFQPLSLACLGWSHFFEDQRESHEADFAPMRIAAIHRSRLTALSQAGTVELTLAVHANTSDFTVGDWILADLRTQTLHRRLSRRTVMERRTEGSRTLQAAAANVDTLFIVTSCNADFNSARLERYLALANQGGTTPVILLTKADTAADLGAYQRQASRLQRGLDVVTVNPRLPTAADMLAPWCGVGRTVALVGSSGVGKSTLVNTLVGPGQAVAQQTGGIREHDAKGRHTTTSRSLHAIAGGGWVIDTPGMRTLHVSGAAEGIDTLFAEIVELAPLCRYRDCTHAHEPGCAVQAAVTGGKIEPERLIRWRKLLDENRDNTPTSVGPRGRRTCR</sequence>
<evidence type="ECO:0000256" key="9">
    <source>
        <dbReference type="ARBA" id="ARBA00023134"/>
    </source>
</evidence>
<dbReference type="PANTHER" id="PTHR32120:SF10">
    <property type="entry name" value="SMALL RIBOSOMAL SUBUNIT BIOGENESIS GTPASE RSGA"/>
    <property type="match status" value="1"/>
</dbReference>
<dbReference type="Pfam" id="PF03193">
    <property type="entry name" value="RsgA_GTPase"/>
    <property type="match status" value="1"/>
</dbReference>
<protein>
    <recommendedName>
        <fullName evidence="10">Small ribosomal subunit biogenesis GTPase RsgA</fullName>
        <ecNumber evidence="10">3.6.1.-</ecNumber>
    </recommendedName>
</protein>
<feature type="binding site" evidence="10">
    <location>
        <begin position="219"/>
        <end position="222"/>
    </location>
    <ligand>
        <name>GTP</name>
        <dbReference type="ChEBI" id="CHEBI:37565"/>
    </ligand>
</feature>
<keyword evidence="2 10" id="KW-0690">Ribosome biogenesis</keyword>
<evidence type="ECO:0000256" key="1">
    <source>
        <dbReference type="ARBA" id="ARBA00022490"/>
    </source>
</evidence>
<feature type="binding site" evidence="10">
    <location>
        <position position="355"/>
    </location>
    <ligand>
        <name>Zn(2+)</name>
        <dbReference type="ChEBI" id="CHEBI:29105"/>
    </ligand>
</feature>
<evidence type="ECO:0000313" key="15">
    <source>
        <dbReference type="Proteomes" id="UP000401717"/>
    </source>
</evidence>
<feature type="binding site" evidence="10">
    <location>
        <position position="360"/>
    </location>
    <ligand>
        <name>Zn(2+)</name>
        <dbReference type="ChEBI" id="CHEBI:29105"/>
    </ligand>
</feature>
<dbReference type="InterPro" id="IPR030378">
    <property type="entry name" value="G_CP_dom"/>
</dbReference>
<keyword evidence="6 10" id="KW-0378">Hydrolase</keyword>
<keyword evidence="7 10" id="KW-0862">Zinc</keyword>
<dbReference type="GO" id="GO:0019843">
    <property type="term" value="F:rRNA binding"/>
    <property type="evidence" value="ECO:0007669"/>
    <property type="project" value="UniProtKB-KW"/>
</dbReference>
<dbReference type="Proteomes" id="UP000401717">
    <property type="component" value="Unassembled WGS sequence"/>
</dbReference>
<feature type="domain" description="CP-type G" evidence="12">
    <location>
        <begin position="172"/>
        <end position="332"/>
    </location>
</feature>
<dbReference type="GO" id="GO:0046872">
    <property type="term" value="F:metal ion binding"/>
    <property type="evidence" value="ECO:0007669"/>
    <property type="project" value="UniProtKB-KW"/>
</dbReference>
<reference evidence="13" key="2">
    <citation type="journal article" date="2021" name="Front. Microbiol.">
        <title>Comprehensive Comparative Genomics and Phenotyping of Methylobacterium Species.</title>
        <authorList>
            <person name="Alessa O."/>
            <person name="Ogura Y."/>
            <person name="Fujitani Y."/>
            <person name="Takami H."/>
            <person name="Hayashi T."/>
            <person name="Sahin N."/>
            <person name="Tani A."/>
        </authorList>
    </citation>
    <scope>NUCLEOTIDE SEQUENCE</scope>
    <source>
        <strain evidence="13">DSM 22415</strain>
    </source>
</reference>
<feature type="domain" description="EngC GTPase" evidence="11">
    <location>
        <begin position="180"/>
        <end position="330"/>
    </location>
</feature>
<feature type="binding site" evidence="10">
    <location>
        <begin position="271"/>
        <end position="279"/>
    </location>
    <ligand>
        <name>GTP</name>
        <dbReference type="ChEBI" id="CHEBI:37565"/>
    </ligand>
</feature>
<keyword evidence="1 10" id="KW-0963">Cytoplasm</keyword>
<keyword evidence="16" id="KW-1185">Reference proteome</keyword>
<dbReference type="Proteomes" id="UP001055303">
    <property type="component" value="Unassembled WGS sequence"/>
</dbReference>
<keyword evidence="4 10" id="KW-0699">rRNA-binding</keyword>
<evidence type="ECO:0000256" key="7">
    <source>
        <dbReference type="ARBA" id="ARBA00022833"/>
    </source>
</evidence>
<comment type="cofactor">
    <cofactor evidence="10">
        <name>Zn(2+)</name>
        <dbReference type="ChEBI" id="CHEBI:29105"/>
    </cofactor>
    <text evidence="10">Binds 1 zinc ion per subunit.</text>
</comment>
<evidence type="ECO:0000256" key="10">
    <source>
        <dbReference type="HAMAP-Rule" id="MF_01820"/>
    </source>
</evidence>
<dbReference type="InterPro" id="IPR004881">
    <property type="entry name" value="Ribosome_biogen_GTPase_RsgA"/>
</dbReference>
<organism evidence="14 15">
    <name type="scientific">Methylobacterium dankookense</name>
    <dbReference type="NCBI Taxonomy" id="560405"/>
    <lineage>
        <taxon>Bacteria</taxon>
        <taxon>Pseudomonadati</taxon>
        <taxon>Pseudomonadota</taxon>
        <taxon>Alphaproteobacteria</taxon>
        <taxon>Hyphomicrobiales</taxon>
        <taxon>Methylobacteriaceae</taxon>
        <taxon>Methylobacterium</taxon>
    </lineage>
</organism>
<evidence type="ECO:0000259" key="12">
    <source>
        <dbReference type="PROSITE" id="PS51721"/>
    </source>
</evidence>
<evidence type="ECO:0000256" key="6">
    <source>
        <dbReference type="ARBA" id="ARBA00022801"/>
    </source>
</evidence>
<evidence type="ECO:0000259" key="11">
    <source>
        <dbReference type="PROSITE" id="PS50936"/>
    </source>
</evidence>
<evidence type="ECO:0000256" key="3">
    <source>
        <dbReference type="ARBA" id="ARBA00022723"/>
    </source>
</evidence>
<dbReference type="CDD" id="cd01854">
    <property type="entry name" value="YjeQ_EngC"/>
    <property type="match status" value="1"/>
</dbReference>